<dbReference type="InterPro" id="IPR035930">
    <property type="entry name" value="FomD-like_sf"/>
</dbReference>
<dbReference type="STRING" id="1508404.JMA_03050"/>
<keyword evidence="3" id="KW-1185">Reference proteome</keyword>
<reference evidence="2 3" key="1">
    <citation type="submission" date="2014-08" db="EMBL/GenBank/DDBJ databases">
        <title>Complete genome of a marine bacteria Jeotgalibacillus malaysiensis.</title>
        <authorList>
            <person name="Yaakop A.S."/>
            <person name="Chan K.-G."/>
            <person name="Goh K.M."/>
        </authorList>
    </citation>
    <scope>NUCLEOTIDE SEQUENCE [LARGE SCALE GENOMIC DNA]</scope>
    <source>
        <strain evidence="2 3">D5</strain>
    </source>
</reference>
<dbReference type="Gene3D" id="2.40.380.10">
    <property type="entry name" value="FomD-like"/>
    <property type="match status" value="1"/>
</dbReference>
<dbReference type="OrthoDB" id="2002222at2"/>
<evidence type="ECO:0000313" key="3">
    <source>
        <dbReference type="Proteomes" id="UP000031449"/>
    </source>
</evidence>
<evidence type="ECO:0000259" key="1">
    <source>
        <dbReference type="Pfam" id="PF04167"/>
    </source>
</evidence>
<dbReference type="SUPFAM" id="SSF159234">
    <property type="entry name" value="FomD-like"/>
    <property type="match status" value="1"/>
</dbReference>
<dbReference type="InterPro" id="IPR007295">
    <property type="entry name" value="DUF402"/>
</dbReference>
<feature type="domain" description="DUF402" evidence="1">
    <location>
        <begin position="32"/>
        <end position="161"/>
    </location>
</feature>
<dbReference type="HOGENOM" id="CLU_098301_1_0_9"/>
<dbReference type="AlphaFoldDB" id="A0A0B5ALP8"/>
<dbReference type="EMBL" id="CP009416">
    <property type="protein sequence ID" value="AJD89622.1"/>
    <property type="molecule type" value="Genomic_DNA"/>
</dbReference>
<dbReference type="BioCyc" id="JESP1508404:G14D9-9522-MONOMER"/>
<protein>
    <recommendedName>
        <fullName evidence="1">DUF402 domain-containing protein</fullName>
    </recommendedName>
</protein>
<dbReference type="KEGG" id="jeo:JMA_03050"/>
<dbReference type="PANTHER" id="PTHR41271">
    <property type="entry name" value="DUF402 DOMAIN-CONTAINING PROTEIN"/>
    <property type="match status" value="1"/>
</dbReference>
<name>A0A0B5ALP8_9BACL</name>
<dbReference type="Pfam" id="PF04167">
    <property type="entry name" value="DUF402"/>
    <property type="match status" value="1"/>
</dbReference>
<accession>A0A0B5ALP8</accession>
<gene>
    <name evidence="2" type="ORF">JMA_03050</name>
</gene>
<organism evidence="2 3">
    <name type="scientific">Jeotgalibacillus malaysiensis</name>
    <dbReference type="NCBI Taxonomy" id="1508404"/>
    <lineage>
        <taxon>Bacteria</taxon>
        <taxon>Bacillati</taxon>
        <taxon>Bacillota</taxon>
        <taxon>Bacilli</taxon>
        <taxon>Bacillales</taxon>
        <taxon>Caryophanaceae</taxon>
        <taxon>Jeotgalibacillus</taxon>
    </lineage>
</organism>
<dbReference type="Proteomes" id="UP000031449">
    <property type="component" value="Chromosome"/>
</dbReference>
<dbReference type="PANTHER" id="PTHR41271:SF1">
    <property type="entry name" value="DUF402 DOMAIN-CONTAINING PROTEIN"/>
    <property type="match status" value="1"/>
</dbReference>
<proteinExistence type="predicted"/>
<sequence length="180" mass="20868">MLKRKYGKRPDWQRIITRQSASIFEDTDTFKGDLTLIHAVKVTAPASFTYGEKEICIIDDGYTWLQQFPADANHSVTTMFDADGNVVQWYIDICLANGKDELGPWMDDLFLDLILLPGGELIVKDADELDEALKNNVIDQQLYDLAWKEAETLKVLIEQERFEPIRLSYHHKKKLEKTFR</sequence>
<evidence type="ECO:0000313" key="2">
    <source>
        <dbReference type="EMBL" id="AJD89622.1"/>
    </source>
</evidence>